<sequence>MSTALEPRVSNLELSLKELAYAQLRTERSLEELSNELKDFKNEMKEFKDEMREFKDEMREFKDEMREFKNESRRQSREMNKRWGELANRLGTVIEDIVAPNIPGIMARYFGVDEPDLLMVRPRKKHPQDPGRRREFDVLAVAGNRIFLNETKSKLREQDVLIFAESYQEVTDYFPEYSGHEIIPIMSSLYLTTDQVELLTRHGIYALAMSDDSMDLLNIRELER</sequence>
<name>A0A1N6SMS8_9SPIO</name>
<evidence type="ECO:0000256" key="1">
    <source>
        <dbReference type="SAM" id="Coils"/>
    </source>
</evidence>
<dbReference type="SUPFAM" id="SSF52980">
    <property type="entry name" value="Restriction endonuclease-like"/>
    <property type="match status" value="1"/>
</dbReference>
<evidence type="ECO:0000313" key="3">
    <source>
        <dbReference type="Proteomes" id="UP000186400"/>
    </source>
</evidence>
<gene>
    <name evidence="2" type="ORF">SAMN05920897_108142</name>
</gene>
<dbReference type="STRING" id="159291.SAMN05920897_108142"/>
<dbReference type="InterPro" id="IPR011335">
    <property type="entry name" value="Restrct_endonuc-II-like"/>
</dbReference>
<dbReference type="AlphaFoldDB" id="A0A1N6SMS8"/>
<evidence type="ECO:0000313" key="2">
    <source>
        <dbReference type="EMBL" id="SIQ42369.1"/>
    </source>
</evidence>
<dbReference type="PANTHER" id="PTHR38753">
    <property type="entry name" value="SLR1441 PROTEIN"/>
    <property type="match status" value="1"/>
</dbReference>
<evidence type="ECO:0008006" key="4">
    <source>
        <dbReference type="Google" id="ProtNLM"/>
    </source>
</evidence>
<dbReference type="Gene3D" id="1.10.287.540">
    <property type="entry name" value="Helix hairpin bin"/>
    <property type="match status" value="1"/>
</dbReference>
<accession>A0A1N6SMS8</accession>
<dbReference type="OrthoDB" id="9790160at2"/>
<dbReference type="RefSeq" id="WP_076488697.1">
    <property type="nucleotide sequence ID" value="NZ_FTMS01000008.1"/>
</dbReference>
<dbReference type="EMBL" id="FTMS01000008">
    <property type="protein sequence ID" value="SIQ42369.1"/>
    <property type="molecule type" value="Genomic_DNA"/>
</dbReference>
<dbReference type="Proteomes" id="UP000186400">
    <property type="component" value="Unassembled WGS sequence"/>
</dbReference>
<dbReference type="PANTHER" id="PTHR38753:SF1">
    <property type="entry name" value="SLR1441 PROTEIN"/>
    <property type="match status" value="1"/>
</dbReference>
<feature type="coiled-coil region" evidence="1">
    <location>
        <begin position="23"/>
        <end position="78"/>
    </location>
</feature>
<keyword evidence="3" id="KW-1185">Reference proteome</keyword>
<organism evidence="2 3">
    <name type="scientific">Alkalispirochaeta americana</name>
    <dbReference type="NCBI Taxonomy" id="159291"/>
    <lineage>
        <taxon>Bacteria</taxon>
        <taxon>Pseudomonadati</taxon>
        <taxon>Spirochaetota</taxon>
        <taxon>Spirochaetia</taxon>
        <taxon>Spirochaetales</taxon>
        <taxon>Spirochaetaceae</taxon>
        <taxon>Alkalispirochaeta</taxon>
    </lineage>
</organism>
<keyword evidence="1" id="KW-0175">Coiled coil</keyword>
<protein>
    <recommendedName>
        <fullName evidence="4">Chordopoxvirus fusion protein</fullName>
    </recommendedName>
</protein>
<reference evidence="2 3" key="1">
    <citation type="submission" date="2017-01" db="EMBL/GenBank/DDBJ databases">
        <authorList>
            <person name="Mah S.A."/>
            <person name="Swanson W.J."/>
            <person name="Moy G.W."/>
            <person name="Vacquier V.D."/>
        </authorList>
    </citation>
    <scope>NUCLEOTIDE SEQUENCE [LARGE SCALE GENOMIC DNA]</scope>
    <source>
        <strain evidence="2 3">ASpG1</strain>
    </source>
</reference>
<proteinExistence type="predicted"/>